<evidence type="ECO:0000256" key="2">
    <source>
        <dbReference type="SAM" id="MobiDB-lite"/>
    </source>
</evidence>
<accession>A0A7S4FI99</accession>
<dbReference type="InterPro" id="IPR006757">
    <property type="entry name" value="OGF_rcpt"/>
</dbReference>
<dbReference type="PANTHER" id="PTHR14015">
    <property type="entry name" value="OPIOID GROWTH FACTOR RECEPTOR OGFR ZETA-TYPE OPIOID RECEPTOR"/>
    <property type="match status" value="1"/>
</dbReference>
<dbReference type="InterPro" id="IPR039574">
    <property type="entry name" value="OGFr"/>
</dbReference>
<comment type="similarity">
    <text evidence="1">Belongs to the opioid growth factor receptor family.</text>
</comment>
<dbReference type="EMBL" id="HBJA01022233">
    <property type="protein sequence ID" value="CAE0795983.1"/>
    <property type="molecule type" value="Transcribed_RNA"/>
</dbReference>
<dbReference type="GO" id="GO:0016020">
    <property type="term" value="C:membrane"/>
    <property type="evidence" value="ECO:0007669"/>
    <property type="project" value="InterPro"/>
</dbReference>
<dbReference type="PANTHER" id="PTHR14015:SF2">
    <property type="entry name" value="OPIOID GROWTH FACTOR RECEPTOR (OGFR) CONSERVED DOMAIN-CONTAINING PROTEIN"/>
    <property type="match status" value="1"/>
</dbReference>
<sequence length="216" mass="25987">MIRPNADTQRYRAGYPGKRDDPDADRNYRFYCGQMKLPGYRYTIDDIHQKWFGDWATLEMQHDYIQWLFPIRELSMFNYDTQELMLHEAKRILENPQCKARLQKSYELLLDFYGMKLVDATTGQLARHDNFQQCYENLSYSGHNYLRITRIMKCLGELGFEHYKKPFIMHILKEIYENNELTPCKESCLNYWAGVLRNADDLKEVEEYARKKERSS</sequence>
<dbReference type="Pfam" id="PF04664">
    <property type="entry name" value="OGFr_N"/>
    <property type="match status" value="1"/>
</dbReference>
<evidence type="ECO:0000259" key="3">
    <source>
        <dbReference type="Pfam" id="PF04664"/>
    </source>
</evidence>
<feature type="region of interest" description="Disordered" evidence="2">
    <location>
        <begin position="1"/>
        <end position="20"/>
    </location>
</feature>
<evidence type="ECO:0000313" key="4">
    <source>
        <dbReference type="EMBL" id="CAE0795983.1"/>
    </source>
</evidence>
<dbReference type="AlphaFoldDB" id="A0A7S4FI99"/>
<name>A0A7S4FI99_9EUGL</name>
<protein>
    <recommendedName>
        <fullName evidence="3">Opioid growth factor receptor (OGFr) conserved domain-containing protein</fullName>
    </recommendedName>
</protein>
<evidence type="ECO:0000256" key="1">
    <source>
        <dbReference type="ARBA" id="ARBA00010365"/>
    </source>
</evidence>
<feature type="domain" description="Opioid growth factor receptor (OGFr) conserved" evidence="3">
    <location>
        <begin position="24"/>
        <end position="212"/>
    </location>
</feature>
<dbReference type="GO" id="GO:0140625">
    <property type="term" value="F:opioid growth factor receptor activity"/>
    <property type="evidence" value="ECO:0007669"/>
    <property type="project" value="InterPro"/>
</dbReference>
<organism evidence="4">
    <name type="scientific">Eutreptiella gymnastica</name>
    <dbReference type="NCBI Taxonomy" id="73025"/>
    <lineage>
        <taxon>Eukaryota</taxon>
        <taxon>Discoba</taxon>
        <taxon>Euglenozoa</taxon>
        <taxon>Euglenida</taxon>
        <taxon>Spirocuta</taxon>
        <taxon>Euglenophyceae</taxon>
        <taxon>Eutreptiales</taxon>
        <taxon>Eutreptiaceae</taxon>
        <taxon>Eutreptiella</taxon>
    </lineage>
</organism>
<proteinExistence type="inferred from homology"/>
<gene>
    <name evidence="4" type="ORF">EGYM00163_LOCUS7102</name>
</gene>
<reference evidence="4" key="1">
    <citation type="submission" date="2021-01" db="EMBL/GenBank/DDBJ databases">
        <authorList>
            <person name="Corre E."/>
            <person name="Pelletier E."/>
            <person name="Niang G."/>
            <person name="Scheremetjew M."/>
            <person name="Finn R."/>
            <person name="Kale V."/>
            <person name="Holt S."/>
            <person name="Cochrane G."/>
            <person name="Meng A."/>
            <person name="Brown T."/>
            <person name="Cohen L."/>
        </authorList>
    </citation>
    <scope>NUCLEOTIDE SEQUENCE</scope>
    <source>
        <strain evidence="4">CCMP1594</strain>
    </source>
</reference>